<proteinExistence type="predicted"/>
<reference evidence="5" key="1">
    <citation type="submission" date="2021-01" db="EMBL/GenBank/DDBJ databases">
        <authorList>
            <person name="Corre E."/>
            <person name="Pelletier E."/>
            <person name="Niang G."/>
            <person name="Scheremetjew M."/>
            <person name="Finn R."/>
            <person name="Kale V."/>
            <person name="Holt S."/>
            <person name="Cochrane G."/>
            <person name="Meng A."/>
            <person name="Brown T."/>
            <person name="Cohen L."/>
        </authorList>
    </citation>
    <scope>NUCLEOTIDE SEQUENCE</scope>
    <source>
        <strain evidence="5">UNC1205</strain>
    </source>
</reference>
<dbReference type="PROSITE" id="PS51084">
    <property type="entry name" value="HIT_2"/>
    <property type="match status" value="1"/>
</dbReference>
<evidence type="ECO:0000313" key="5">
    <source>
        <dbReference type="EMBL" id="CAD8763419.1"/>
    </source>
</evidence>
<dbReference type="PROSITE" id="PS00892">
    <property type="entry name" value="HIT_1"/>
    <property type="match status" value="1"/>
</dbReference>
<organism evidence="5">
    <name type="scientific">Pseudo-nitzschia delicatissima</name>
    <dbReference type="NCBI Taxonomy" id="44447"/>
    <lineage>
        <taxon>Eukaryota</taxon>
        <taxon>Sar</taxon>
        <taxon>Stramenopiles</taxon>
        <taxon>Ochrophyta</taxon>
        <taxon>Bacillariophyta</taxon>
        <taxon>Bacillariophyceae</taxon>
        <taxon>Bacillariophycidae</taxon>
        <taxon>Bacillariales</taxon>
        <taxon>Bacillariaceae</taxon>
        <taxon>Pseudo-nitzschia</taxon>
    </lineage>
</organism>
<dbReference type="FunFam" id="3.30.428.10:FF:000005">
    <property type="entry name" value="Histidine triad nucleotide-binding protein 1"/>
    <property type="match status" value="1"/>
</dbReference>
<dbReference type="SUPFAM" id="SSF54197">
    <property type="entry name" value="HIT-like"/>
    <property type="match status" value="1"/>
</dbReference>
<dbReference type="GO" id="GO:0003824">
    <property type="term" value="F:catalytic activity"/>
    <property type="evidence" value="ECO:0007669"/>
    <property type="project" value="InterPro"/>
</dbReference>
<name>A0A7S0Y8Z6_9STRA</name>
<evidence type="ECO:0000256" key="1">
    <source>
        <dbReference type="PIRSR" id="PIRSR601310-1"/>
    </source>
</evidence>
<dbReference type="PANTHER" id="PTHR23089">
    <property type="entry name" value="HISTIDINE TRIAD HIT PROTEIN"/>
    <property type="match status" value="1"/>
</dbReference>
<dbReference type="InterPro" id="IPR036265">
    <property type="entry name" value="HIT-like_sf"/>
</dbReference>
<dbReference type="InterPro" id="IPR001310">
    <property type="entry name" value="Histidine_triad_HIT"/>
</dbReference>
<sequence>MSSDEVEKAKEAAATIGDGAPATIFDKILSGDIPANKIHDDEFCIAFRDVNPQAPVHFLVIPKNRDGLTQLSKAREDQKAVLGHMMFVAQKLGQEECPGGFRVVVNDGSDGAQSVYHLHIHVLGGRQMNWPPG</sequence>
<dbReference type="PRINTS" id="PR00332">
    <property type="entry name" value="HISTRIAD"/>
</dbReference>
<accession>A0A7S0Y8Z6</accession>
<evidence type="ECO:0000256" key="3">
    <source>
        <dbReference type="PROSITE-ProRule" id="PRU00464"/>
    </source>
</evidence>
<feature type="short sequence motif" description="Histidine triad motif" evidence="2 3">
    <location>
        <begin position="117"/>
        <end position="121"/>
    </location>
</feature>
<feature type="active site" description="Tele-AMP-histidine intermediate" evidence="1">
    <location>
        <position position="119"/>
    </location>
</feature>
<dbReference type="InterPro" id="IPR011146">
    <property type="entry name" value="HIT-like"/>
</dbReference>
<dbReference type="CDD" id="cd01276">
    <property type="entry name" value="PKCI_related"/>
    <property type="match status" value="1"/>
</dbReference>
<dbReference type="Gene3D" id="3.30.428.10">
    <property type="entry name" value="HIT-like"/>
    <property type="match status" value="1"/>
</dbReference>
<gene>
    <name evidence="5" type="ORF">PDEL1432_LOCUS3459</name>
</gene>
<dbReference type="AlphaFoldDB" id="A0A7S0Y8Z6"/>
<evidence type="ECO:0000256" key="2">
    <source>
        <dbReference type="PIRSR" id="PIRSR601310-3"/>
    </source>
</evidence>
<dbReference type="InterPro" id="IPR019808">
    <property type="entry name" value="Histidine_triad_CS"/>
</dbReference>
<protein>
    <recommendedName>
        <fullName evidence="4">HIT domain-containing protein</fullName>
    </recommendedName>
</protein>
<dbReference type="Pfam" id="PF01230">
    <property type="entry name" value="HIT"/>
    <property type="match status" value="1"/>
</dbReference>
<dbReference type="EMBL" id="HBFL01004812">
    <property type="protein sequence ID" value="CAD8763419.1"/>
    <property type="molecule type" value="Transcribed_RNA"/>
</dbReference>
<evidence type="ECO:0000259" key="4">
    <source>
        <dbReference type="PROSITE" id="PS51084"/>
    </source>
</evidence>
<feature type="domain" description="HIT" evidence="4">
    <location>
        <begin position="24"/>
        <end position="133"/>
    </location>
</feature>